<accession>A0ABV1G7H1</accession>
<dbReference type="PANTHER" id="PTHR39569:SF1">
    <property type="entry name" value="INORGANIC TRIPHOSPHATASE"/>
    <property type="match status" value="1"/>
</dbReference>
<evidence type="ECO:0000259" key="1">
    <source>
        <dbReference type="PROSITE" id="PS51707"/>
    </source>
</evidence>
<name>A0ABV1G7H1_9FIRM</name>
<gene>
    <name evidence="2" type="ORF">WMO66_08690</name>
</gene>
<reference evidence="2 3" key="1">
    <citation type="submission" date="2024-03" db="EMBL/GenBank/DDBJ databases">
        <title>Human intestinal bacterial collection.</title>
        <authorList>
            <person name="Pauvert C."/>
            <person name="Hitch T.C.A."/>
            <person name="Clavel T."/>
        </authorList>
    </citation>
    <scope>NUCLEOTIDE SEQUENCE [LARGE SCALE GENOMIC DNA]</scope>
    <source>
        <strain evidence="2 3">CLA-AA-H192</strain>
    </source>
</reference>
<dbReference type="EMBL" id="JBBMFF010000224">
    <property type="protein sequence ID" value="MEQ2511321.1"/>
    <property type="molecule type" value="Genomic_DNA"/>
</dbReference>
<dbReference type="PROSITE" id="PS51707">
    <property type="entry name" value="CYTH"/>
    <property type="match status" value="1"/>
</dbReference>
<sequence>MGKELEFKLAAANDTVLDCLLGDPETAARMEGPIVCTPMETTYFDTETNAFRTNHWTLRRRQEGSRSVVCVKTPQPEPFARGEWEVEARAVDDAAIEWLLDFGAPRQLLQLYGEAPLRPVCGARFLRRSVMLRLADGSRAELACDCGVLHGKTEELPFAEVELEIKEGAPDAAKALADRLAKQYNLRWEPLSKFARANALK</sequence>
<dbReference type="Gene3D" id="2.40.320.10">
    <property type="entry name" value="Hypothetical Protein Pfu-838710-001"/>
    <property type="match status" value="1"/>
</dbReference>
<organism evidence="2 3">
    <name type="scientific">Faecousia intestinalis</name>
    <dbReference type="NCBI Taxonomy" id="3133167"/>
    <lineage>
        <taxon>Bacteria</taxon>
        <taxon>Bacillati</taxon>
        <taxon>Bacillota</taxon>
        <taxon>Clostridia</taxon>
        <taxon>Eubacteriales</taxon>
        <taxon>Oscillospiraceae</taxon>
        <taxon>Faecousia</taxon>
    </lineage>
</organism>
<dbReference type="InterPro" id="IPR033469">
    <property type="entry name" value="CYTH-like_dom_sf"/>
</dbReference>
<dbReference type="SUPFAM" id="SSF55154">
    <property type="entry name" value="CYTH-like phosphatases"/>
    <property type="match status" value="1"/>
</dbReference>
<proteinExistence type="predicted"/>
<protein>
    <submittedName>
        <fullName evidence="2">CYTH domain-containing protein</fullName>
    </submittedName>
</protein>
<evidence type="ECO:0000313" key="3">
    <source>
        <dbReference type="Proteomes" id="UP001491552"/>
    </source>
</evidence>
<dbReference type="Proteomes" id="UP001491552">
    <property type="component" value="Unassembled WGS sequence"/>
</dbReference>
<comment type="caution">
    <text evidence="2">The sequence shown here is derived from an EMBL/GenBank/DDBJ whole genome shotgun (WGS) entry which is preliminary data.</text>
</comment>
<dbReference type="RefSeq" id="WP_349136021.1">
    <property type="nucleotide sequence ID" value="NZ_JBBMFF010000224.1"/>
</dbReference>
<dbReference type="InterPro" id="IPR039013">
    <property type="entry name" value="YgiF"/>
</dbReference>
<dbReference type="Pfam" id="PF01928">
    <property type="entry name" value="CYTH"/>
    <property type="match status" value="1"/>
</dbReference>
<dbReference type="PANTHER" id="PTHR39569">
    <property type="entry name" value="INORGANIC TRIPHOSPHATASE"/>
    <property type="match status" value="1"/>
</dbReference>
<feature type="domain" description="CYTH" evidence="1">
    <location>
        <begin position="2"/>
        <end position="201"/>
    </location>
</feature>
<dbReference type="InterPro" id="IPR023577">
    <property type="entry name" value="CYTH_domain"/>
</dbReference>
<dbReference type="SMART" id="SM01118">
    <property type="entry name" value="CYTH"/>
    <property type="match status" value="1"/>
</dbReference>
<keyword evidence="3" id="KW-1185">Reference proteome</keyword>
<evidence type="ECO:0000313" key="2">
    <source>
        <dbReference type="EMBL" id="MEQ2511321.1"/>
    </source>
</evidence>